<feature type="region of interest" description="Disordered" evidence="6">
    <location>
        <begin position="1"/>
        <end position="157"/>
    </location>
</feature>
<dbReference type="SUPFAM" id="SSF48452">
    <property type="entry name" value="TPR-like"/>
    <property type="match status" value="1"/>
</dbReference>
<evidence type="ECO:0000313" key="9">
    <source>
        <dbReference type="Proteomes" id="UP000188268"/>
    </source>
</evidence>
<dbReference type="InterPro" id="IPR039278">
    <property type="entry name" value="Red1"/>
</dbReference>
<dbReference type="EMBL" id="AWWV01014066">
    <property type="protein sequence ID" value="OMO58914.1"/>
    <property type="molecule type" value="Genomic_DNA"/>
</dbReference>
<dbReference type="SUPFAM" id="SSF52540">
    <property type="entry name" value="P-loop containing nucleoside triphosphate hydrolases"/>
    <property type="match status" value="1"/>
</dbReference>
<dbReference type="Pfam" id="PF00931">
    <property type="entry name" value="NB-ARC"/>
    <property type="match status" value="2"/>
</dbReference>
<dbReference type="PRINTS" id="PR00364">
    <property type="entry name" value="DISEASERSIST"/>
</dbReference>
<dbReference type="STRING" id="210143.A0A1R3GLE0"/>
<dbReference type="Pfam" id="PF10650">
    <property type="entry name" value="zf-C3H1"/>
    <property type="match status" value="1"/>
</dbReference>
<organism evidence="8 9">
    <name type="scientific">Corchorus capsularis</name>
    <name type="common">Jute</name>
    <dbReference type="NCBI Taxonomy" id="210143"/>
    <lineage>
        <taxon>Eukaryota</taxon>
        <taxon>Viridiplantae</taxon>
        <taxon>Streptophyta</taxon>
        <taxon>Embryophyta</taxon>
        <taxon>Tracheophyta</taxon>
        <taxon>Spermatophyta</taxon>
        <taxon>Magnoliopsida</taxon>
        <taxon>eudicotyledons</taxon>
        <taxon>Gunneridae</taxon>
        <taxon>Pentapetalae</taxon>
        <taxon>rosids</taxon>
        <taxon>malvids</taxon>
        <taxon>Malvales</taxon>
        <taxon>Malvaceae</taxon>
        <taxon>Grewioideae</taxon>
        <taxon>Apeibeae</taxon>
        <taxon>Corchorus</taxon>
    </lineage>
</organism>
<dbReference type="SUPFAM" id="SSF52058">
    <property type="entry name" value="L domain-like"/>
    <property type="match status" value="1"/>
</dbReference>
<dbReference type="InterPro" id="IPR036388">
    <property type="entry name" value="WH-like_DNA-bd_sf"/>
</dbReference>
<keyword evidence="4" id="KW-0479">Metal-binding</keyword>
<dbReference type="SUPFAM" id="SSF52047">
    <property type="entry name" value="RNI-like"/>
    <property type="match status" value="1"/>
</dbReference>
<keyword evidence="9" id="KW-1185">Reference proteome</keyword>
<gene>
    <name evidence="8" type="ORF">CCACVL1_25249</name>
</gene>
<feature type="compositionally biased region" description="Polar residues" evidence="6">
    <location>
        <begin position="122"/>
        <end position="132"/>
    </location>
</feature>
<keyword evidence="3" id="KW-0611">Plant defense</keyword>
<proteinExistence type="predicted"/>
<feature type="coiled-coil region" evidence="5">
    <location>
        <begin position="480"/>
        <end position="535"/>
    </location>
</feature>
<feature type="compositionally biased region" description="Polar residues" evidence="6">
    <location>
        <begin position="746"/>
        <end position="756"/>
    </location>
</feature>
<dbReference type="Gene3D" id="1.10.10.10">
    <property type="entry name" value="Winged helix-like DNA-binding domain superfamily/Winged helix DNA-binding domain"/>
    <property type="match status" value="1"/>
</dbReference>
<reference evidence="8 9" key="1">
    <citation type="submission" date="2013-09" db="EMBL/GenBank/DDBJ databases">
        <title>Corchorus capsularis genome sequencing.</title>
        <authorList>
            <person name="Alam M."/>
            <person name="Haque M.S."/>
            <person name="Islam M.S."/>
            <person name="Emdad E.M."/>
            <person name="Islam M.M."/>
            <person name="Ahmed B."/>
            <person name="Halim A."/>
            <person name="Hossen Q.M.M."/>
            <person name="Hossain M.Z."/>
            <person name="Ahmed R."/>
            <person name="Khan M.M."/>
            <person name="Islam R."/>
            <person name="Rashid M.M."/>
            <person name="Khan S.A."/>
            <person name="Rahman M.S."/>
            <person name="Alam M."/>
        </authorList>
    </citation>
    <scope>NUCLEOTIDE SEQUENCE [LARGE SCALE GENOMIC DNA]</scope>
    <source>
        <strain evidence="9">cv. CVL-1</strain>
        <tissue evidence="8">Whole seedling</tissue>
    </source>
</reference>
<keyword evidence="4" id="KW-0862">Zinc</keyword>
<feature type="compositionally biased region" description="Basic and acidic residues" evidence="6">
    <location>
        <begin position="736"/>
        <end position="745"/>
    </location>
</feature>
<keyword evidence="2" id="KW-0547">Nucleotide-binding</keyword>
<dbReference type="GO" id="GO:0000178">
    <property type="term" value="C:exosome (RNase complex)"/>
    <property type="evidence" value="ECO:0007669"/>
    <property type="project" value="TreeGrafter"/>
</dbReference>
<keyword evidence="1" id="KW-0677">Repeat</keyword>
<evidence type="ECO:0000256" key="4">
    <source>
        <dbReference type="PROSITE-ProRule" id="PRU00723"/>
    </source>
</evidence>
<dbReference type="InterPro" id="IPR058922">
    <property type="entry name" value="WHD_DRP"/>
</dbReference>
<accession>A0A1R3GLE0</accession>
<sequence length="2736" mass="307260">MKIVLENLGCSTAQPSDTAVPPSGPNPTPLAVKTTPPNLAGNTDTGNNIASTVDFPSQQSVPPKSQKNIEKNQSAFKSGNRSWHAHSGGSNNLVIRFSDDDSGSDSEGCNQQKTIEHKCSSSRDGTQSQRPLFSSAPKLNKLGQTPRNITKVPPKKPLSRTFISSMTKINGGANSRVAGPSSIHQESRVRYFNPHNKGLANQDLVHKQGVGLNNSKLQDLRQQIAQRESELKLKFARLSKETVSASTMNLDNGAGRKLIPTPEYAGLTDPKEPDKKRLKVIESNSAHMNPDAQQDAHPVKSNLVSKDQELGTNILQSRDKIDHTKKVVPVSKAKSSIKWQRKDDKLVDIPSEDTSKLVKGVDMHRDLHQSKRTSRQVDPIVLSNKTASLTNISPSSFPNNLSNMELNPPTKVNLHNPPISSLCKATRELNLSKGSDYREVTSGDMTLQPYFSRKCQASQNTPNSWNCLGNINISGDSVDMNSLDAIEEKLDKELEEAQQHRHMCEIEERNALKAYRKAQRALIEANSRCRDLYRQREICSAQFRSLIVDDSSLLCSSRQHEHAVIGLGTSNNERELENMDIAPMSSHRSQPEYDGFDQTGNINVATRNISHQHENGQNLGSEPCSEPDASTSEPFHHNGNNVANTVRSPCSPIISADEDEETSPMDHDSVQPSLQYQQKKRKSDVIQKNADNDSNNEDSLLLEATLRSELFARLGIKTSSKNVDSCYNGDPVIERGAENDVESERTQLSNGSLTQSEAEKKHQFDVSGPEKLNEVISEALVQNESQHLEKENISKFLCAADPDNNGFSIGCLYSATPIKCSLSSILKSAIGHMRVMSPVTKDRENHIYSEEGAYVDFDEFEWSRPIANSLEEVVMGLSWKEKGSYMCNIAVDPFWPLCMYELRGKCNNDECPFQHVKDFPKRNTFENAHDDSDSADCQLGLTSCPQQYNGPTKLSKSHDFSISPTYVVSLDILKADPHAHQSVVTWKNQHCWWKCFSICITLSSFLQKDLSADEPFLDGDDGRIEVHGSWNKQSSYFQSRNGIANKLNQALGTNAQSLEMALLIINQEVNKLEGTKKALSLLSRALEADPASETLWIVYLLIYYSHMNFVGKDDDMFSYAVKNNEGSYELWLMYINSRKQLDDRLAAYDAALSTLCRGASSLVKDDMHTSACILDLFLQMMDCLCMSGNVEKAIQTVYRLLPATTNSDGPHSPMFTDILTCLTISDKCVLWVSCIYLVIYRKLPDALLQQFEREKDLLPVEWPSVHLGNDEKKRVVQLLETVISWLDSYMNVESFKSEDDIRSAQLFGLNHIRCMVALDSSECSQNLLEKYIKLYPSCLELVLISARQRENDSGNLGFIGFEEALRNWPKEAPGIQCIWNQYVQHAQQEGNPDFVRELMTRWYHLVWKVGHPESENLNGIDGENSFVSLELCSKPKPGLSASNTTQMDVMFGYLNLSLYKILQNDHVEARIAIDQALRAATTFGFNHCVKEHALFLLNDEIQKECRIPISSQLKNLNIYLDAAQSLSVSEPLSRHFISKIEKSRVQQLVRSILSPVSSDSSLVNSVLEVWYGPSLLPQTLTDPKSLVDFVEAILGIAPSNYELVFSVCKMLKKGNSSINITPSLLFWGSSTLVNAIFHAVPIPPEYIWVEAADILANIPGREAMLERFYKKALTIVYNGRMVDFTFASLYIVEMIPGDLGKVLAKICESIFSFKVFLYKFEGVEMADALLSAVASTILDNISSLLRQEFGNKEKQWTSEPIKIWLLQLKNTAYDLEDILDDFAANSLRGSLVSTLTCLPKHVLFRSKMAHKLKNVREKLDRIAGDRSKFHLTNTVEEREVIDRETSSLVAESEVVGRDNEVEEVINMVMSNSAVQDGVSVYAICGMGGLGKTTLAQLVYNNERVEKAFDLRIWRHLQEKLSGKRFLLVLDDVWNEDHEQWKRLKGAFKHGAKGSIVMVTTRGKNVAQMMATAANSIHHLGCLSDDDSWSLFKQRAFRMGKSEDYPQLEALGKEIVMKCGGVPLAINALGSLMSSKERESEWLAIKESNMWDLADEGSRVFEVLRLSYRHLKPHLRQCFAFCSLFPKDSILERDRLIQLWMANGFVPSSNGRVNLRDVGCEIFNELARRSFFQEIKEDLEGDVTCKMHDLIHDLAESILGCECCVLEPSQQVELPVPKTVRHVFARVDPLKVHNLHNVKFLRSLIRRAKGDRGIVEEEFYLKIATKQKHLRAIEVSLPSSGMKFSFSNFKQIRYLNFAGSHIRTLPESISSLCNLQTLNLRDCYHLCTLPKGLKHLKSLIYLDIRGCYSLKCMPARLGQLSCLRVLSKFIVGKDRGCYIDELKDLFLEGELCIEELDNVKSSVDSRSANLNMKQNLRSLTLDWQRYRDDNSYLHENDEDVLSGLQPHSSLKKLGIINYYGPRFSNWLMDVPNLVKISLENCIRCECLPPLGKLSFLKVLVICGMDALKSIDSSFYGDGETSFPSLEKLVLWRMLCLEEWRIVNDGRETFPLLTSLSISNCPKLVEIPPVFESLKSLEISGDSSISSLASVMHLTSLTSLYVKDLKILPEGLLQHHKHLEKLSLSSFRRLKSLSDVVDNLSALKRLEIGWCYELESLPAGLENLSSLESLELFGCDSLVSLPENGLRGLSSLSALSIQSCAKLESLSEGVRYLTSLRDLTIVNCRELKSLPESIQHLTLLSSLWIDKCENMISLPQELQSLTALKQLRIVDCPNFMNS</sequence>
<feature type="compositionally biased region" description="Polar residues" evidence="6">
    <location>
        <begin position="35"/>
        <end position="81"/>
    </location>
</feature>
<keyword evidence="5" id="KW-0175">Coiled coil</keyword>
<dbReference type="Gene3D" id="1.10.8.430">
    <property type="entry name" value="Helical domain of apoptotic protease-activating factors"/>
    <property type="match status" value="1"/>
</dbReference>
<protein>
    <submittedName>
        <fullName evidence="8">Disease resistance protein</fullName>
    </submittedName>
</protein>
<evidence type="ECO:0000313" key="8">
    <source>
        <dbReference type="EMBL" id="OMO58914.1"/>
    </source>
</evidence>
<dbReference type="InterPro" id="IPR011990">
    <property type="entry name" value="TPR-like_helical_dom_sf"/>
</dbReference>
<keyword evidence="4" id="KW-0863">Zinc-finger</keyword>
<dbReference type="Gene3D" id="3.80.10.10">
    <property type="entry name" value="Ribonuclease Inhibitor"/>
    <property type="match status" value="3"/>
</dbReference>
<dbReference type="PANTHER" id="PTHR21563:SF3">
    <property type="entry name" value="ZINC FINGER C3H1 DOMAIN-CONTAINING PROTEIN"/>
    <property type="match status" value="1"/>
</dbReference>
<dbReference type="Proteomes" id="UP000188268">
    <property type="component" value="Unassembled WGS sequence"/>
</dbReference>
<evidence type="ECO:0000256" key="3">
    <source>
        <dbReference type="ARBA" id="ARBA00022821"/>
    </source>
</evidence>
<evidence type="ECO:0000256" key="1">
    <source>
        <dbReference type="ARBA" id="ARBA00022737"/>
    </source>
</evidence>
<feature type="region of interest" description="Disordered" evidence="6">
    <location>
        <begin position="736"/>
        <end position="767"/>
    </location>
</feature>
<dbReference type="PANTHER" id="PTHR21563">
    <property type="entry name" value="ZINC FINGER C3H1 DOMAIN-CONTAINING PROTEIN"/>
    <property type="match status" value="1"/>
</dbReference>
<evidence type="ECO:0000259" key="7">
    <source>
        <dbReference type="PROSITE" id="PS50103"/>
    </source>
</evidence>
<name>A0A1R3GLE0_COCAP</name>
<dbReference type="GO" id="GO:0051707">
    <property type="term" value="P:response to other organism"/>
    <property type="evidence" value="ECO:0007669"/>
    <property type="project" value="UniProtKB-ARBA"/>
</dbReference>
<dbReference type="Pfam" id="PF25019">
    <property type="entry name" value="LRR_R13L1-DRL21"/>
    <property type="match status" value="1"/>
</dbReference>
<dbReference type="Gramene" id="OMO58914">
    <property type="protein sequence ID" value="OMO58914"/>
    <property type="gene ID" value="CCACVL1_25249"/>
</dbReference>
<dbReference type="InterPro" id="IPR056789">
    <property type="entry name" value="LRR_R13L1-DRL21"/>
</dbReference>
<dbReference type="FunFam" id="1.10.10.10:FF:000322">
    <property type="entry name" value="Probable disease resistance protein At1g63360"/>
    <property type="match status" value="1"/>
</dbReference>
<dbReference type="Pfam" id="PF18052">
    <property type="entry name" value="Rx_N"/>
    <property type="match status" value="1"/>
</dbReference>
<dbReference type="GO" id="GO:0043531">
    <property type="term" value="F:ADP binding"/>
    <property type="evidence" value="ECO:0007669"/>
    <property type="project" value="InterPro"/>
</dbReference>
<comment type="caution">
    <text evidence="8">The sequence shown here is derived from an EMBL/GenBank/DDBJ whole genome shotgun (WGS) entry which is preliminary data.</text>
</comment>
<feature type="region of interest" description="Disordered" evidence="6">
    <location>
        <begin position="613"/>
        <end position="696"/>
    </location>
</feature>
<dbReference type="InterPro" id="IPR041118">
    <property type="entry name" value="Rx_N"/>
</dbReference>
<dbReference type="InterPro" id="IPR027417">
    <property type="entry name" value="P-loop_NTPase"/>
</dbReference>
<evidence type="ECO:0000256" key="2">
    <source>
        <dbReference type="ARBA" id="ARBA00022741"/>
    </source>
</evidence>
<dbReference type="Gene3D" id="1.20.5.4130">
    <property type="match status" value="1"/>
</dbReference>
<feature type="zinc finger region" description="C3H1-type" evidence="4">
    <location>
        <begin position="892"/>
        <end position="918"/>
    </location>
</feature>
<dbReference type="InterPro" id="IPR019607">
    <property type="entry name" value="Putative_zinc-finger_domain"/>
</dbReference>
<evidence type="ECO:0000256" key="5">
    <source>
        <dbReference type="SAM" id="Coils"/>
    </source>
</evidence>
<dbReference type="InterPro" id="IPR002182">
    <property type="entry name" value="NB-ARC"/>
</dbReference>
<dbReference type="Gene3D" id="3.40.50.300">
    <property type="entry name" value="P-loop containing nucleotide triphosphate hydrolases"/>
    <property type="match status" value="2"/>
</dbReference>
<dbReference type="Pfam" id="PF23559">
    <property type="entry name" value="WHD_DRP"/>
    <property type="match status" value="1"/>
</dbReference>
<feature type="compositionally biased region" description="Polar residues" evidence="6">
    <location>
        <begin position="628"/>
        <end position="648"/>
    </location>
</feature>
<dbReference type="InterPro" id="IPR042197">
    <property type="entry name" value="Apaf_helical"/>
</dbReference>
<dbReference type="GO" id="GO:0006952">
    <property type="term" value="P:defense response"/>
    <property type="evidence" value="ECO:0007669"/>
    <property type="project" value="UniProtKB-KW"/>
</dbReference>
<feature type="domain" description="C3H1-type" evidence="7">
    <location>
        <begin position="892"/>
        <end position="918"/>
    </location>
</feature>
<dbReference type="GO" id="GO:0005634">
    <property type="term" value="C:nucleus"/>
    <property type="evidence" value="ECO:0007669"/>
    <property type="project" value="TreeGrafter"/>
</dbReference>
<dbReference type="InterPro" id="IPR032675">
    <property type="entry name" value="LRR_dom_sf"/>
</dbReference>
<dbReference type="InterPro" id="IPR000571">
    <property type="entry name" value="Znf_CCCH"/>
</dbReference>
<dbReference type="Gene3D" id="1.25.40.10">
    <property type="entry name" value="Tetratricopeptide repeat domain"/>
    <property type="match status" value="1"/>
</dbReference>
<dbReference type="PROSITE" id="PS50103">
    <property type="entry name" value="ZF_C3H1"/>
    <property type="match status" value="1"/>
</dbReference>
<evidence type="ECO:0000256" key="6">
    <source>
        <dbReference type="SAM" id="MobiDB-lite"/>
    </source>
</evidence>
<dbReference type="OrthoDB" id="1922977at2759"/>
<dbReference type="GO" id="GO:0008270">
    <property type="term" value="F:zinc ion binding"/>
    <property type="evidence" value="ECO:0007669"/>
    <property type="project" value="UniProtKB-KW"/>
</dbReference>